<reference evidence="2" key="1">
    <citation type="submission" date="2023-03" db="EMBL/GenBank/DDBJ databases">
        <title>Massive genome expansion in bonnet fungi (Mycena s.s.) driven by repeated elements and novel gene families across ecological guilds.</title>
        <authorList>
            <consortium name="Lawrence Berkeley National Laboratory"/>
            <person name="Harder C.B."/>
            <person name="Miyauchi S."/>
            <person name="Viragh M."/>
            <person name="Kuo A."/>
            <person name="Thoen E."/>
            <person name="Andreopoulos B."/>
            <person name="Lu D."/>
            <person name="Skrede I."/>
            <person name="Drula E."/>
            <person name="Henrissat B."/>
            <person name="Morin E."/>
            <person name="Kohler A."/>
            <person name="Barry K."/>
            <person name="LaButti K."/>
            <person name="Morin E."/>
            <person name="Salamov A."/>
            <person name="Lipzen A."/>
            <person name="Mereny Z."/>
            <person name="Hegedus B."/>
            <person name="Baldrian P."/>
            <person name="Stursova M."/>
            <person name="Weitz H."/>
            <person name="Taylor A."/>
            <person name="Grigoriev I.V."/>
            <person name="Nagy L.G."/>
            <person name="Martin F."/>
            <person name="Kauserud H."/>
        </authorList>
    </citation>
    <scope>NUCLEOTIDE SEQUENCE</scope>
    <source>
        <strain evidence="2">CBHHK002</strain>
    </source>
</reference>
<organism evidence="2 3">
    <name type="scientific">Mycena albidolilacea</name>
    <dbReference type="NCBI Taxonomy" id="1033008"/>
    <lineage>
        <taxon>Eukaryota</taxon>
        <taxon>Fungi</taxon>
        <taxon>Dikarya</taxon>
        <taxon>Basidiomycota</taxon>
        <taxon>Agaricomycotina</taxon>
        <taxon>Agaricomycetes</taxon>
        <taxon>Agaricomycetidae</taxon>
        <taxon>Agaricales</taxon>
        <taxon>Marasmiineae</taxon>
        <taxon>Mycenaceae</taxon>
        <taxon>Mycena</taxon>
    </lineage>
</organism>
<gene>
    <name evidence="2" type="ORF">DFH08DRAFT_1054047</name>
</gene>
<accession>A0AAD6Z4E2</accession>
<evidence type="ECO:0008006" key="4">
    <source>
        <dbReference type="Google" id="ProtNLM"/>
    </source>
</evidence>
<evidence type="ECO:0000313" key="2">
    <source>
        <dbReference type="EMBL" id="KAJ7306740.1"/>
    </source>
</evidence>
<dbReference type="Proteomes" id="UP001218218">
    <property type="component" value="Unassembled WGS sequence"/>
</dbReference>
<dbReference type="EMBL" id="JARIHO010000091">
    <property type="protein sequence ID" value="KAJ7306740.1"/>
    <property type="molecule type" value="Genomic_DNA"/>
</dbReference>
<dbReference type="SUPFAM" id="SSF81383">
    <property type="entry name" value="F-box domain"/>
    <property type="match status" value="1"/>
</dbReference>
<proteinExistence type="predicted"/>
<keyword evidence="3" id="KW-1185">Reference proteome</keyword>
<feature type="region of interest" description="Disordered" evidence="1">
    <location>
        <begin position="161"/>
        <end position="214"/>
    </location>
</feature>
<feature type="compositionally biased region" description="Low complexity" evidence="1">
    <location>
        <begin position="173"/>
        <end position="198"/>
    </location>
</feature>
<dbReference type="InterPro" id="IPR036047">
    <property type="entry name" value="F-box-like_dom_sf"/>
</dbReference>
<name>A0AAD6Z4E2_9AGAR</name>
<feature type="compositionally biased region" description="Basic residues" evidence="1">
    <location>
        <begin position="161"/>
        <end position="171"/>
    </location>
</feature>
<evidence type="ECO:0000256" key="1">
    <source>
        <dbReference type="SAM" id="MobiDB-lite"/>
    </source>
</evidence>
<evidence type="ECO:0000313" key="3">
    <source>
        <dbReference type="Proteomes" id="UP001218218"/>
    </source>
</evidence>
<feature type="compositionally biased region" description="Basic and acidic residues" evidence="1">
    <location>
        <begin position="204"/>
        <end position="214"/>
    </location>
</feature>
<dbReference type="AlphaFoldDB" id="A0AAD6Z4E2"/>
<comment type="caution">
    <text evidence="2">The sequence shown here is derived from an EMBL/GenBank/DDBJ whole genome shotgun (WGS) entry which is preliminary data.</text>
</comment>
<protein>
    <recommendedName>
        <fullName evidence="4">F-box domain-containing protein</fullName>
    </recommendedName>
</protein>
<sequence length="339" mass="38677">MTTASLKFSNKLLLQIYPHLSLKTLISAQGVNKLWRHLVPLSDLDPTRRALLNLFLHTIRSPAFLRTRPWVLANLRPFDREAYIAALLVQLQHTSLPAEFRLWIFEWPEKAVVGCTWPGLPATAYCSTDDSNVQRMRGINLLGRAPQAPLVHTVQRLTRPGTRRGWWKKSCPRSESGSTSTTRRSISSSTRAPPSRARYTTSLRETRGTTRAEEADAECDPGYRWIHFSWIAWQYHLLRRVEQRARVLDKSSELNIRSSSRVQQSCFKFQSGISEEQWAQRLARAEDRVWSMSEASAAVPNPIVVCRRPTGERRLRYVHSLTAILGGVSNADCVSVFEI</sequence>